<organism evidence="1 2">
    <name type="scientific">Hibiscus sabdariffa</name>
    <name type="common">roselle</name>
    <dbReference type="NCBI Taxonomy" id="183260"/>
    <lineage>
        <taxon>Eukaryota</taxon>
        <taxon>Viridiplantae</taxon>
        <taxon>Streptophyta</taxon>
        <taxon>Embryophyta</taxon>
        <taxon>Tracheophyta</taxon>
        <taxon>Spermatophyta</taxon>
        <taxon>Magnoliopsida</taxon>
        <taxon>eudicotyledons</taxon>
        <taxon>Gunneridae</taxon>
        <taxon>Pentapetalae</taxon>
        <taxon>rosids</taxon>
        <taxon>malvids</taxon>
        <taxon>Malvales</taxon>
        <taxon>Malvaceae</taxon>
        <taxon>Malvoideae</taxon>
        <taxon>Hibiscus</taxon>
    </lineage>
</organism>
<gene>
    <name evidence="1" type="ORF">V6N12_076386</name>
</gene>
<reference evidence="1 2" key="1">
    <citation type="journal article" date="2024" name="G3 (Bethesda)">
        <title>Genome assembly of Hibiscus sabdariffa L. provides insights into metabolisms of medicinal natural products.</title>
        <authorList>
            <person name="Kim T."/>
        </authorList>
    </citation>
    <scope>NUCLEOTIDE SEQUENCE [LARGE SCALE GENOMIC DNA]</scope>
    <source>
        <strain evidence="1">TK-2024</strain>
        <tissue evidence="1">Old leaves</tissue>
    </source>
</reference>
<protein>
    <submittedName>
        <fullName evidence="1">Uncharacterized protein</fullName>
    </submittedName>
</protein>
<sequence length="106" mass="12612">MSSILQWSQSDRHSSSLGQSYISPMALTRSGMDFFKCGWSSIFNHEQWVLVGYYMIILGHDSRDFRRQLVNANSYWSSYELSSLAYNLLGRKDLRYNYYYLIVQRR</sequence>
<keyword evidence="2" id="KW-1185">Reference proteome</keyword>
<dbReference type="EMBL" id="JBBPBM010000033">
    <property type="protein sequence ID" value="KAK8533105.1"/>
    <property type="molecule type" value="Genomic_DNA"/>
</dbReference>
<evidence type="ECO:0000313" key="2">
    <source>
        <dbReference type="Proteomes" id="UP001472677"/>
    </source>
</evidence>
<evidence type="ECO:0000313" key="1">
    <source>
        <dbReference type="EMBL" id="KAK8533105.1"/>
    </source>
</evidence>
<accession>A0ABR2D9N3</accession>
<name>A0ABR2D9N3_9ROSI</name>
<proteinExistence type="predicted"/>
<comment type="caution">
    <text evidence="1">The sequence shown here is derived from an EMBL/GenBank/DDBJ whole genome shotgun (WGS) entry which is preliminary data.</text>
</comment>
<dbReference type="Proteomes" id="UP001472677">
    <property type="component" value="Unassembled WGS sequence"/>
</dbReference>